<dbReference type="EMBL" id="CP003057">
    <property type="protein sequence ID" value="AEQ98613.1"/>
    <property type="molecule type" value="Genomic_DNA"/>
</dbReference>
<organism evidence="1 2">
    <name type="scientific">Xanthomonas oryzae pv. oryzicola (strain BLS256)</name>
    <dbReference type="NCBI Taxonomy" id="383407"/>
    <lineage>
        <taxon>Bacteria</taxon>
        <taxon>Pseudomonadati</taxon>
        <taxon>Pseudomonadota</taxon>
        <taxon>Gammaproteobacteria</taxon>
        <taxon>Lysobacterales</taxon>
        <taxon>Lysobacteraceae</taxon>
        <taxon>Xanthomonas</taxon>
    </lineage>
</organism>
<dbReference type="KEGG" id="xor:XOC_4556"/>
<dbReference type="Proteomes" id="UP000008851">
    <property type="component" value="Chromosome"/>
</dbReference>
<dbReference type="HOGENOM" id="CLU_3142250_0_0_6"/>
<evidence type="ECO:0000313" key="2">
    <source>
        <dbReference type="Proteomes" id="UP000008851"/>
    </source>
</evidence>
<reference evidence="1 2" key="1">
    <citation type="journal article" date="2011" name="J. Bacteriol.">
        <title>Two new complete genome sequences offer insight into host and tissue specificity of plant pathogenic Xanthomonas spp.</title>
        <authorList>
            <person name="Bogdanove A.J."/>
            <person name="Koebnik R."/>
            <person name="Lu H."/>
            <person name="Furutani A."/>
            <person name="Angiuoli S.V."/>
            <person name="Patil P.B."/>
            <person name="Van Sluys M.A."/>
            <person name="Ryan R.P."/>
            <person name="Meyer D.F."/>
            <person name="Han S.W."/>
            <person name="Aparna G."/>
            <person name="Rajaram M."/>
            <person name="Delcher A.L."/>
            <person name="Phillippy A.M."/>
            <person name="Puiu D."/>
            <person name="Schatz M.C."/>
            <person name="Shumway M."/>
            <person name="Sommer D.D."/>
            <person name="Trapnell C."/>
            <person name="Benahmed F."/>
            <person name="Dimitrov G."/>
            <person name="Madupu R."/>
            <person name="Radune D."/>
            <person name="Sullivan S."/>
            <person name="Jha G."/>
            <person name="Ishihara H."/>
            <person name="Lee S.W."/>
            <person name="Pandey A."/>
            <person name="Sharma V."/>
            <person name="Sriariyanun M."/>
            <person name="Szurek B."/>
            <person name="Vera-Cruz C.M."/>
            <person name="Dorman K.S."/>
            <person name="Ronald P.C."/>
            <person name="Verdier V."/>
            <person name="Dow J.M."/>
            <person name="Sonti R.V."/>
            <person name="Tsuge S."/>
            <person name="Brendel V.P."/>
            <person name="Rabinowicz P.D."/>
            <person name="Leach J.E."/>
            <person name="White F.F."/>
            <person name="Salzberg S.L."/>
        </authorList>
    </citation>
    <scope>NUCLEOTIDE SEQUENCE [LARGE SCALE GENOMIC DNA]</scope>
    <source>
        <strain evidence="1 2">BLS256</strain>
    </source>
</reference>
<name>G7TBA7_XANOB</name>
<dbReference type="AlphaFoldDB" id="G7TBA7"/>
<gene>
    <name evidence="1" type="ORF">XOC_4556</name>
</gene>
<accession>G7TBA7</accession>
<evidence type="ECO:0000313" key="1">
    <source>
        <dbReference type="EMBL" id="AEQ98613.1"/>
    </source>
</evidence>
<proteinExistence type="predicted"/>
<sequence>MCDSCSERNACAKGACDQLSRGSVAVRSHRMDVAKATLNPHNHAAQSFG</sequence>
<protein>
    <submittedName>
        <fullName evidence="1">Uncharacterized protein</fullName>
    </submittedName>
</protein>